<comment type="caution">
    <text evidence="2">The sequence shown here is derived from an EMBL/GenBank/DDBJ whole genome shotgun (WGS) entry which is preliminary data.</text>
</comment>
<organism evidence="2 3">
    <name type="scientific">Caenorhabditis angaria</name>
    <dbReference type="NCBI Taxonomy" id="860376"/>
    <lineage>
        <taxon>Eukaryota</taxon>
        <taxon>Metazoa</taxon>
        <taxon>Ecdysozoa</taxon>
        <taxon>Nematoda</taxon>
        <taxon>Chromadorea</taxon>
        <taxon>Rhabditida</taxon>
        <taxon>Rhabditina</taxon>
        <taxon>Rhabditomorpha</taxon>
        <taxon>Rhabditoidea</taxon>
        <taxon>Rhabditidae</taxon>
        <taxon>Peloderinae</taxon>
        <taxon>Caenorhabditis</taxon>
    </lineage>
</organism>
<dbReference type="EMBL" id="CANHGI010000002">
    <property type="protein sequence ID" value="CAI5441169.1"/>
    <property type="molecule type" value="Genomic_DNA"/>
</dbReference>
<protein>
    <recommendedName>
        <fullName evidence="1">Malonyl-CoA:ACP transacylase (MAT) domain-containing protein</fullName>
    </recommendedName>
</protein>
<dbReference type="InterPro" id="IPR016035">
    <property type="entry name" value="Acyl_Trfase/lysoPLipase"/>
</dbReference>
<dbReference type="Gene3D" id="3.30.70.250">
    <property type="entry name" value="Malonyl-CoA ACP transacylase, ACP-binding"/>
    <property type="match status" value="1"/>
</dbReference>
<accession>A0A9P1I9X2</accession>
<keyword evidence="3" id="KW-1185">Reference proteome</keyword>
<dbReference type="AlphaFoldDB" id="A0A9P1I9X2"/>
<gene>
    <name evidence="2" type="ORF">CAMP_LOCUS3806</name>
</gene>
<dbReference type="InterPro" id="IPR014043">
    <property type="entry name" value="Acyl_transferase_dom"/>
</dbReference>
<dbReference type="Gene3D" id="3.40.366.10">
    <property type="entry name" value="Malonyl-Coenzyme A Acyl Carrier Protein, domain 2"/>
    <property type="match status" value="1"/>
</dbReference>
<dbReference type="PANTHER" id="PTHR47170:SF2">
    <property type="entry name" value="MALONYL-COA:ACP TRANSACYLASE (MAT) DOMAIN-CONTAINING PROTEIN"/>
    <property type="match status" value="1"/>
</dbReference>
<name>A0A9P1I9X2_9PELO</name>
<sequence>MLRRSQSGFEICRRLIRKRRTPDEASSSILEEGTTFSDVHNVILNPTTKLPYPEKQLREHLEKTSTDLLRERNKQKYGGKKKLSSEIDFSHIPIVEHVVLLFPGQGAQFVGMGKKLMEIAAAKAIFDEASEVLGYDMLKLCLDGPKDKIEQTLYCQPAVVTSSVAAFEALKSQDDSIEENLTDTAGFSVGEYSAMVAGGIISFSDAIKIVKTRAEAMSECSKLVKSGMVTVRVKGSSRIEKAINDARNVAREAGELDICEVANYLYCGTRVIGASETCLRFLEQNQEKYNIQVLKKITTVEKVMQALYQADIQRAVCNVYSNYTGHILPAKKAEIRGALSKQVNNPVKWEQIQQLLFRKHENEKFPRFYEVGPGRQLGAMLLQTSKKAYKTYQQYSC</sequence>
<dbReference type="GO" id="GO:0016740">
    <property type="term" value="F:transferase activity"/>
    <property type="evidence" value="ECO:0007669"/>
    <property type="project" value="InterPro"/>
</dbReference>
<dbReference type="SMART" id="SM00827">
    <property type="entry name" value="PKS_AT"/>
    <property type="match status" value="1"/>
</dbReference>
<feature type="domain" description="Malonyl-CoA:ACP transacylase (MAT)" evidence="1">
    <location>
        <begin position="101"/>
        <end position="394"/>
    </location>
</feature>
<dbReference type="PANTHER" id="PTHR47170">
    <property type="entry name" value="MALONYL-COA ACP TRANSACYLASE, ACP-BINDING"/>
    <property type="match status" value="1"/>
</dbReference>
<dbReference type="InterPro" id="IPR052760">
    <property type="entry name" value="Mitochondrial_malonyltrans"/>
</dbReference>
<dbReference type="OrthoDB" id="541883at2759"/>
<dbReference type="SUPFAM" id="SSF52151">
    <property type="entry name" value="FabD/lysophospholipase-like"/>
    <property type="match status" value="1"/>
</dbReference>
<proteinExistence type="predicted"/>
<evidence type="ECO:0000259" key="1">
    <source>
        <dbReference type="SMART" id="SM00827"/>
    </source>
</evidence>
<dbReference type="InterPro" id="IPR001227">
    <property type="entry name" value="Ac_transferase_dom_sf"/>
</dbReference>
<evidence type="ECO:0000313" key="2">
    <source>
        <dbReference type="EMBL" id="CAI5441169.1"/>
    </source>
</evidence>
<dbReference type="Proteomes" id="UP001152747">
    <property type="component" value="Unassembled WGS sequence"/>
</dbReference>
<dbReference type="Pfam" id="PF00698">
    <property type="entry name" value="Acyl_transf_1"/>
    <property type="match status" value="1"/>
</dbReference>
<reference evidence="2" key="1">
    <citation type="submission" date="2022-11" db="EMBL/GenBank/DDBJ databases">
        <authorList>
            <person name="Kikuchi T."/>
        </authorList>
    </citation>
    <scope>NUCLEOTIDE SEQUENCE</scope>
    <source>
        <strain evidence="2">PS1010</strain>
    </source>
</reference>
<evidence type="ECO:0000313" key="3">
    <source>
        <dbReference type="Proteomes" id="UP001152747"/>
    </source>
</evidence>